<organism evidence="3">
    <name type="scientific">Schizophyllum commune (strain H4-8 / FGSC 9210)</name>
    <name type="common">Split gill fungus</name>
    <dbReference type="NCBI Taxonomy" id="578458"/>
    <lineage>
        <taxon>Eukaryota</taxon>
        <taxon>Fungi</taxon>
        <taxon>Dikarya</taxon>
        <taxon>Basidiomycota</taxon>
        <taxon>Agaricomycotina</taxon>
        <taxon>Agaricomycetes</taxon>
        <taxon>Agaricomycetidae</taxon>
        <taxon>Agaricales</taxon>
        <taxon>Schizophyllaceae</taxon>
        <taxon>Schizophyllum</taxon>
    </lineage>
</organism>
<dbReference type="AlphaFoldDB" id="D8QF90"/>
<feature type="region of interest" description="Disordered" evidence="1">
    <location>
        <begin position="409"/>
        <end position="452"/>
    </location>
</feature>
<evidence type="ECO:0000256" key="1">
    <source>
        <dbReference type="SAM" id="MobiDB-lite"/>
    </source>
</evidence>
<feature type="region of interest" description="Disordered" evidence="1">
    <location>
        <begin position="483"/>
        <end position="525"/>
    </location>
</feature>
<feature type="compositionally biased region" description="Low complexity" evidence="1">
    <location>
        <begin position="578"/>
        <end position="589"/>
    </location>
</feature>
<keyword evidence="3" id="KW-1185">Reference proteome</keyword>
<dbReference type="OrthoDB" id="10613510at2759"/>
<feature type="compositionally biased region" description="Basic and acidic residues" evidence="1">
    <location>
        <begin position="233"/>
        <end position="250"/>
    </location>
</feature>
<feature type="compositionally biased region" description="Basic and acidic residues" evidence="1">
    <location>
        <begin position="306"/>
        <end position="315"/>
    </location>
</feature>
<feature type="region of interest" description="Disordered" evidence="1">
    <location>
        <begin position="761"/>
        <end position="1049"/>
    </location>
</feature>
<accession>D8QF90</accession>
<dbReference type="RefSeq" id="XP_003028277.1">
    <property type="nucleotide sequence ID" value="XM_003028231.1"/>
</dbReference>
<dbReference type="InParanoid" id="D8QF90"/>
<feature type="compositionally biased region" description="Basic and acidic residues" evidence="1">
    <location>
        <begin position="790"/>
        <end position="805"/>
    </location>
</feature>
<feature type="region of interest" description="Disordered" evidence="1">
    <location>
        <begin position="218"/>
        <end position="385"/>
    </location>
</feature>
<feature type="compositionally biased region" description="Polar residues" evidence="1">
    <location>
        <begin position="508"/>
        <end position="525"/>
    </location>
</feature>
<feature type="compositionally biased region" description="Basic residues" evidence="1">
    <location>
        <begin position="317"/>
        <end position="326"/>
    </location>
</feature>
<dbReference type="Proteomes" id="UP000007431">
    <property type="component" value="Unassembled WGS sequence"/>
</dbReference>
<feature type="compositionally biased region" description="Basic and acidic residues" evidence="1">
    <location>
        <begin position="817"/>
        <end position="836"/>
    </location>
</feature>
<feature type="compositionally biased region" description="Polar residues" evidence="1">
    <location>
        <begin position="258"/>
        <end position="273"/>
    </location>
</feature>
<dbReference type="GeneID" id="9591758"/>
<name>D8QF90_SCHCM</name>
<dbReference type="EMBL" id="GL377311">
    <property type="protein sequence ID" value="EFI93374.1"/>
    <property type="molecule type" value="Genomic_DNA"/>
</dbReference>
<feature type="region of interest" description="Disordered" evidence="1">
    <location>
        <begin position="612"/>
        <end position="631"/>
    </location>
</feature>
<feature type="compositionally biased region" description="Basic and acidic residues" evidence="1">
    <location>
        <begin position="281"/>
        <end position="298"/>
    </location>
</feature>
<protein>
    <submittedName>
        <fullName evidence="2">Uncharacterized protein</fullName>
    </submittedName>
</protein>
<evidence type="ECO:0000313" key="3">
    <source>
        <dbReference type="Proteomes" id="UP000007431"/>
    </source>
</evidence>
<reference evidence="2 3" key="1">
    <citation type="journal article" date="2010" name="Nat. Biotechnol.">
        <title>Genome sequence of the model mushroom Schizophyllum commune.</title>
        <authorList>
            <person name="Ohm R.A."/>
            <person name="de Jong J.F."/>
            <person name="Lugones L.G."/>
            <person name="Aerts A."/>
            <person name="Kothe E."/>
            <person name="Stajich J.E."/>
            <person name="de Vries R.P."/>
            <person name="Record E."/>
            <person name="Levasseur A."/>
            <person name="Baker S.E."/>
            <person name="Bartholomew K.A."/>
            <person name="Coutinho P.M."/>
            <person name="Erdmann S."/>
            <person name="Fowler T.J."/>
            <person name="Gathman A.C."/>
            <person name="Lombard V."/>
            <person name="Henrissat B."/>
            <person name="Knabe N."/>
            <person name="Kuees U."/>
            <person name="Lilly W.W."/>
            <person name="Lindquist E."/>
            <person name="Lucas S."/>
            <person name="Magnuson J.K."/>
            <person name="Piumi F."/>
            <person name="Raudaskoski M."/>
            <person name="Salamov A."/>
            <person name="Schmutz J."/>
            <person name="Schwarze F.W.M.R."/>
            <person name="vanKuyk P.A."/>
            <person name="Horton J.S."/>
            <person name="Grigoriev I.V."/>
            <person name="Woesten H.A.B."/>
        </authorList>
    </citation>
    <scope>NUCLEOTIDE SEQUENCE [LARGE SCALE GENOMIC DNA]</scope>
    <source>
        <strain evidence="3">H4-8 / FGSC 9210</strain>
    </source>
</reference>
<dbReference type="KEGG" id="scm:SCHCO_02638422"/>
<feature type="compositionally biased region" description="Low complexity" evidence="1">
    <location>
        <begin position="859"/>
        <end position="873"/>
    </location>
</feature>
<dbReference type="OMA" id="THGECPK"/>
<feature type="non-terminal residue" evidence="2">
    <location>
        <position position="1071"/>
    </location>
</feature>
<feature type="compositionally biased region" description="Acidic residues" evidence="1">
    <location>
        <begin position="806"/>
        <end position="816"/>
    </location>
</feature>
<sequence>MSTETIPHQIDQAAPVSAFLGTENEAHGGMHGGEVSAALQDWIHRAMDALAAVGPPPVGVTPHSVGAVPHLAPYPALPAQDATLDVLPFRIDTSHMPAIPQDRLELIRAAFNYVRANLAHGGQPIARSDGGRSDSLVDGSDAVLGNLIVDGPECNADAAAGSNTTVAHQSSPSPSPPDVIPHISRTPTPTAVVVPTSNAPGHLVEDEVMADGMQGTPVNGRTMNPLPSAMGTAEHRDGTFSGGREEDEKNVVVARASGSLQRSDRTTPSTSLDNAAYDARALQKQEEQRRRVWEDKKRAWQSKDAMPTREDDGTKGHSSRAPKTRRQTSPPPALLSRLRDLSPDACLFSTSQRDVPQSLSPSNRSPRDRSPTPSTPPPSEYAGLPLIERMRPAPLVGRIGPPVDESYIAASSQRANDETRGRRTARAPRSVEPSKTPSCNAGPPHVMPTGKAGTAPIAAASVRTASASSRKFTSTSSRTIASAGSLRVEGARSSEHRLETASPRPVTLASSAPGSTTLRTAQEATSVGVGETLVSGNLPSDTMVVGDPVEPTTPSVAPAVTTTIIAPQITTPLPPSTTPSSIDDTSISPRNSGPLPSRADSASSAPRFQAFSASMSDDRNAGTMETRPHTSPRCTYRQIAEELLSSTIPLDRNHSTRAQEVAPAHAASIVLPTSPAAPAASTLTLITLSSVSEPTGKESLPFPPLPTRNLDSCPIFSPASNGSSSPPIDPAKLGEYIFGLPVDNPAPVPELTAPIEQTMEVEQDGEADQLVKSDEQSIGPLKVDEDEMDEPMKMDEHTAESVKMEEDTDEIKEEEEPVVKTENEPAPKPEDVKDEMLVPVELAPRYEPRALIPKSRQRSSASPSVGPSSSSSGQTNGQSFWIEVPSRTFPHGDYLPMSPDEPQPISQHQSVDLSPEQPLRRSPRTTRSVYRRASMAKAASPKVSASAPASKSSASAKSVTQSPSSNAPTTQSSAITGQSSSIAAQSSPAAAPSSPTFVQPPSAAARPSPASASHLATPVVSTSVASLGRTYRIPAPSDDEEEGTRVAPILKLRRMNDDHPLERPSKRVRWA</sequence>
<feature type="region of interest" description="Disordered" evidence="1">
    <location>
        <begin position="567"/>
        <end position="605"/>
    </location>
</feature>
<feature type="compositionally biased region" description="Polar residues" evidence="1">
    <location>
        <begin position="348"/>
        <end position="357"/>
    </location>
</feature>
<gene>
    <name evidence="2" type="ORF">SCHCODRAFT_112524</name>
</gene>
<dbReference type="HOGENOM" id="CLU_287598_0_0_1"/>
<proteinExistence type="predicted"/>
<evidence type="ECO:0000313" key="2">
    <source>
        <dbReference type="EMBL" id="EFI93374.1"/>
    </source>
</evidence>
<feature type="compositionally biased region" description="Low complexity" evidence="1">
    <location>
        <begin position="596"/>
        <end position="605"/>
    </location>
</feature>
<feature type="compositionally biased region" description="Low complexity" evidence="1">
    <location>
        <begin position="933"/>
        <end position="1013"/>
    </location>
</feature>
<feature type="compositionally biased region" description="Basic and acidic residues" evidence="1">
    <location>
        <begin position="489"/>
        <end position="499"/>
    </location>
</feature>
<dbReference type="VEuPathDB" id="FungiDB:SCHCODRAFT_02638422"/>